<reference evidence="1" key="1">
    <citation type="submission" date="2020-04" db="EMBL/GenBank/DDBJ databases">
        <title>Deep metagenomics examines the oral microbiome during advanced dental caries in children, revealing novel taxa and co-occurrences with host molecules.</title>
        <authorList>
            <person name="Baker J.L."/>
            <person name="Morton J.T."/>
            <person name="Dinis M."/>
            <person name="Alvarez R."/>
            <person name="Tran N.C."/>
            <person name="Knight R."/>
            <person name="Edlund A."/>
        </authorList>
    </citation>
    <scope>NUCLEOTIDE SEQUENCE</scope>
    <source>
        <strain evidence="1">JCVI_44_bin.2</strain>
    </source>
</reference>
<protein>
    <submittedName>
        <fullName evidence="1">Uncharacterized protein</fullName>
    </submittedName>
</protein>
<gene>
    <name evidence="1" type="ORF">HXO64_06975</name>
</gene>
<accession>A0A930L831</accession>
<sequence>NADGLALSAPWFKDAISGNYNVEQASALYNMGSFNRDIASAIQTSSDTGMYRAYWNNLTSLNTDNSGEVVQLQLLNYIVDCINNYTYRLRTDGVPKADVDAQLERAKDYLAQHPNPTLGRPAELSAQLSAKLDQSRTLVDAVYAAEGATK</sequence>
<dbReference type="EMBL" id="JABZXR010000032">
    <property type="protein sequence ID" value="MBF1664276.1"/>
    <property type="molecule type" value="Genomic_DNA"/>
</dbReference>
<dbReference type="AlphaFoldDB" id="A0A930L831"/>
<evidence type="ECO:0000313" key="1">
    <source>
        <dbReference type="EMBL" id="MBF1664276.1"/>
    </source>
</evidence>
<evidence type="ECO:0000313" key="2">
    <source>
        <dbReference type="Proteomes" id="UP000756427"/>
    </source>
</evidence>
<name>A0A930L831_9MICC</name>
<comment type="caution">
    <text evidence="1">The sequence shown here is derived from an EMBL/GenBank/DDBJ whole genome shotgun (WGS) entry which is preliminary data.</text>
</comment>
<dbReference type="Proteomes" id="UP000756427">
    <property type="component" value="Unassembled WGS sequence"/>
</dbReference>
<feature type="non-terminal residue" evidence="1">
    <location>
        <position position="1"/>
    </location>
</feature>
<proteinExistence type="predicted"/>
<dbReference type="RefSeq" id="WP_303975998.1">
    <property type="nucleotide sequence ID" value="NZ_JABZXR010000032.1"/>
</dbReference>
<organism evidence="1 2">
    <name type="scientific">Rothia mucilaginosa</name>
    <dbReference type="NCBI Taxonomy" id="43675"/>
    <lineage>
        <taxon>Bacteria</taxon>
        <taxon>Bacillati</taxon>
        <taxon>Actinomycetota</taxon>
        <taxon>Actinomycetes</taxon>
        <taxon>Micrococcales</taxon>
        <taxon>Micrococcaceae</taxon>
        <taxon>Rothia</taxon>
    </lineage>
</organism>